<feature type="region of interest" description="Disordered" evidence="1">
    <location>
        <begin position="153"/>
        <end position="180"/>
    </location>
</feature>
<evidence type="ECO:0000313" key="3">
    <source>
        <dbReference type="Proteomes" id="UP001487740"/>
    </source>
</evidence>
<feature type="region of interest" description="Disordered" evidence="1">
    <location>
        <begin position="247"/>
        <end position="307"/>
    </location>
</feature>
<feature type="compositionally biased region" description="Basic residues" evidence="1">
    <location>
        <begin position="56"/>
        <end position="70"/>
    </location>
</feature>
<sequence>MGRGGAGREGRGWEGGAGRLGSAMIGLSSAGRHHVGVRQQREAAAVAWQTMGGPQQKHHHHHHLRRRHLHLRPEQQEEKQEAVMTEVGSARSSRLPWQHESPSRQVRLPLLQDGEQRFSFYVYGSNGLLQEATLSLHQVQAMLLECSPYRGVHGENTRSSSELDPAILPRPHRAPARPSSNIHGVVATVQQMVSSEAAQTQGTSSSAPSAHTDKSEESMEIPEDMLQSLHNVPEHIATQWQFLSTFSPPTPTTASTTTTTTTLNPTSVPAAATATTASPSGESEEAIKPNRGNNLLPTQSSAQEGTIDEGYEITTQNLETTEDYHSSPEVQSVDTVIPSGSTTTSEAPGTATDEMTESPSGARDSSDATTLPPTSTAEDEDGEGKQEGKTSEDTLLSTLTDFYAESYNNVRLPTSSTSPPAILSTFIDYATSVLRGDSHASRASLSPITAHPSAPTRPPYTTMTTSSFDDAVDDTEATNPSAPGFNSSVPTDVPSEPSTGVTLSYGSDNLLSIDLVDPVESENPYDVMPLEGQSGTYPVRSPALKTHGKHGAESSRCH</sequence>
<reference evidence="2 3" key="1">
    <citation type="submission" date="2023-03" db="EMBL/GenBank/DDBJ databases">
        <title>High-quality genome of Scylla paramamosain provides insights in environmental adaptation.</title>
        <authorList>
            <person name="Zhang L."/>
        </authorList>
    </citation>
    <scope>NUCLEOTIDE SEQUENCE [LARGE SCALE GENOMIC DNA]</scope>
    <source>
        <strain evidence="2">LZ_2023a</strain>
        <tissue evidence="2">Muscle</tissue>
    </source>
</reference>
<feature type="region of interest" description="Disordered" evidence="1">
    <location>
        <begin position="531"/>
        <end position="558"/>
    </location>
</feature>
<dbReference type="AlphaFoldDB" id="A0AAW0SLH7"/>
<feature type="compositionally biased region" description="Polar residues" evidence="1">
    <location>
        <begin position="291"/>
        <end position="304"/>
    </location>
</feature>
<evidence type="ECO:0000256" key="1">
    <source>
        <dbReference type="SAM" id="MobiDB-lite"/>
    </source>
</evidence>
<feature type="compositionally biased region" description="Basic and acidic residues" evidence="1">
    <location>
        <begin position="383"/>
        <end position="392"/>
    </location>
</feature>
<feature type="region of interest" description="Disordered" evidence="1">
    <location>
        <begin position="194"/>
        <end position="219"/>
    </location>
</feature>
<accession>A0AAW0SLH7</accession>
<keyword evidence="3" id="KW-1185">Reference proteome</keyword>
<feature type="region of interest" description="Disordered" evidence="1">
    <location>
        <begin position="440"/>
        <end position="459"/>
    </location>
</feature>
<feature type="compositionally biased region" description="Basic and acidic residues" evidence="1">
    <location>
        <begin position="71"/>
        <end position="81"/>
    </location>
</feature>
<proteinExistence type="predicted"/>
<feature type="compositionally biased region" description="Polar residues" evidence="1">
    <location>
        <begin position="328"/>
        <end position="347"/>
    </location>
</feature>
<feature type="region of interest" description="Disordered" evidence="1">
    <location>
        <begin position="477"/>
        <end position="505"/>
    </location>
</feature>
<dbReference type="EMBL" id="JARAKH010000049">
    <property type="protein sequence ID" value="KAK8375839.1"/>
    <property type="molecule type" value="Genomic_DNA"/>
</dbReference>
<gene>
    <name evidence="2" type="ORF">O3P69_008527</name>
</gene>
<feature type="compositionally biased region" description="Low complexity" evidence="1">
    <location>
        <begin position="247"/>
        <end position="281"/>
    </location>
</feature>
<feature type="compositionally biased region" description="Polar residues" evidence="1">
    <location>
        <begin position="367"/>
        <end position="376"/>
    </location>
</feature>
<protein>
    <submittedName>
        <fullName evidence="2">Uncharacterized protein</fullName>
    </submittedName>
</protein>
<feature type="region of interest" description="Disordered" evidence="1">
    <location>
        <begin position="53"/>
        <end position="100"/>
    </location>
</feature>
<dbReference type="Proteomes" id="UP001487740">
    <property type="component" value="Unassembled WGS sequence"/>
</dbReference>
<comment type="caution">
    <text evidence="2">The sequence shown here is derived from an EMBL/GenBank/DDBJ whole genome shotgun (WGS) entry which is preliminary data.</text>
</comment>
<feature type="region of interest" description="Disordered" evidence="1">
    <location>
        <begin position="321"/>
        <end position="393"/>
    </location>
</feature>
<evidence type="ECO:0000313" key="2">
    <source>
        <dbReference type="EMBL" id="KAK8375839.1"/>
    </source>
</evidence>
<feature type="compositionally biased region" description="Polar residues" evidence="1">
    <location>
        <begin position="194"/>
        <end position="209"/>
    </location>
</feature>
<organism evidence="2 3">
    <name type="scientific">Scylla paramamosain</name>
    <name type="common">Mud crab</name>
    <dbReference type="NCBI Taxonomy" id="85552"/>
    <lineage>
        <taxon>Eukaryota</taxon>
        <taxon>Metazoa</taxon>
        <taxon>Ecdysozoa</taxon>
        <taxon>Arthropoda</taxon>
        <taxon>Crustacea</taxon>
        <taxon>Multicrustacea</taxon>
        <taxon>Malacostraca</taxon>
        <taxon>Eumalacostraca</taxon>
        <taxon>Eucarida</taxon>
        <taxon>Decapoda</taxon>
        <taxon>Pleocyemata</taxon>
        <taxon>Brachyura</taxon>
        <taxon>Eubrachyura</taxon>
        <taxon>Portunoidea</taxon>
        <taxon>Portunidae</taxon>
        <taxon>Portuninae</taxon>
        <taxon>Scylla</taxon>
    </lineage>
</organism>
<name>A0AAW0SLH7_SCYPA</name>